<keyword evidence="4" id="KW-0067">ATP-binding</keyword>
<gene>
    <name evidence="7" type="primary">LOC110773001</name>
</gene>
<feature type="region of interest" description="Disordered" evidence="5">
    <location>
        <begin position="85"/>
        <end position="112"/>
    </location>
</feature>
<keyword evidence="2" id="KW-0547">Nucleotide-binding</keyword>
<evidence type="ECO:0000313" key="7">
    <source>
        <dbReference type="RefSeq" id="XP_021833184.1"/>
    </source>
</evidence>
<reference evidence="7" key="1">
    <citation type="submission" date="2025-08" db="UniProtKB">
        <authorList>
            <consortium name="RefSeq"/>
        </authorList>
    </citation>
    <scope>IDENTIFICATION</scope>
</reference>
<dbReference type="GO" id="GO:0005524">
    <property type="term" value="F:ATP binding"/>
    <property type="evidence" value="ECO:0007669"/>
    <property type="project" value="UniProtKB-KW"/>
</dbReference>
<dbReference type="InterPro" id="IPR052059">
    <property type="entry name" value="CR_Ser/Thr_kinase"/>
</dbReference>
<accession>A0A6P5U250</accession>
<evidence type="ECO:0000256" key="5">
    <source>
        <dbReference type="SAM" id="MobiDB-lite"/>
    </source>
</evidence>
<evidence type="ECO:0000256" key="4">
    <source>
        <dbReference type="ARBA" id="ARBA00022840"/>
    </source>
</evidence>
<dbReference type="RefSeq" id="XP_021833184.1">
    <property type="nucleotide sequence ID" value="XM_021977492.1"/>
</dbReference>
<keyword evidence="1" id="KW-0808">Transferase</keyword>
<feature type="compositionally biased region" description="Low complexity" evidence="5">
    <location>
        <begin position="91"/>
        <end position="112"/>
    </location>
</feature>
<organism evidence="6 7">
    <name type="scientific">Prunus avium</name>
    <name type="common">Cherry</name>
    <name type="synonym">Cerasus avium</name>
    <dbReference type="NCBI Taxonomy" id="42229"/>
    <lineage>
        <taxon>Eukaryota</taxon>
        <taxon>Viridiplantae</taxon>
        <taxon>Streptophyta</taxon>
        <taxon>Embryophyta</taxon>
        <taxon>Tracheophyta</taxon>
        <taxon>Spermatophyta</taxon>
        <taxon>Magnoliopsida</taxon>
        <taxon>eudicotyledons</taxon>
        <taxon>Gunneridae</taxon>
        <taxon>Pentapetalae</taxon>
        <taxon>rosids</taxon>
        <taxon>fabids</taxon>
        <taxon>Rosales</taxon>
        <taxon>Rosaceae</taxon>
        <taxon>Amygdaloideae</taxon>
        <taxon>Amygdaleae</taxon>
        <taxon>Prunus</taxon>
    </lineage>
</organism>
<proteinExistence type="predicted"/>
<name>A0A6P5U250_PRUAV</name>
<dbReference type="Gene3D" id="1.10.510.10">
    <property type="entry name" value="Transferase(Phosphotransferase) domain 1"/>
    <property type="match status" value="1"/>
</dbReference>
<dbReference type="KEGG" id="pavi:110773001"/>
<dbReference type="SUPFAM" id="SSF56112">
    <property type="entry name" value="Protein kinase-like (PK-like)"/>
    <property type="match status" value="1"/>
</dbReference>
<dbReference type="AlphaFoldDB" id="A0A6P5U250"/>
<dbReference type="GeneID" id="110773001"/>
<dbReference type="GO" id="GO:0016301">
    <property type="term" value="F:kinase activity"/>
    <property type="evidence" value="ECO:0007669"/>
    <property type="project" value="UniProtKB-KW"/>
</dbReference>
<keyword evidence="6" id="KW-1185">Reference proteome</keyword>
<dbReference type="Proteomes" id="UP000515124">
    <property type="component" value="Unplaced"/>
</dbReference>
<dbReference type="InterPro" id="IPR011009">
    <property type="entry name" value="Kinase-like_dom_sf"/>
</dbReference>
<keyword evidence="3" id="KW-0418">Kinase</keyword>
<evidence type="ECO:0000256" key="3">
    <source>
        <dbReference type="ARBA" id="ARBA00022777"/>
    </source>
</evidence>
<protein>
    <submittedName>
        <fullName evidence="7">Cold-responsive protein kinase 1-like</fullName>
    </submittedName>
</protein>
<evidence type="ECO:0000313" key="6">
    <source>
        <dbReference type="Proteomes" id="UP000515124"/>
    </source>
</evidence>
<sequence length="112" mass="12313">MGEFLLEKAWKLYENGKHVELVDPNLDPNEYKPEDVKKIIEIALMCTQPSAAQRPTMSEVIVLLKSTSSLENRALTRPVFVDSDKRVKGDTSTSTASSTSNATVSVSQVSGR</sequence>
<evidence type="ECO:0000256" key="2">
    <source>
        <dbReference type="ARBA" id="ARBA00022741"/>
    </source>
</evidence>
<evidence type="ECO:0000256" key="1">
    <source>
        <dbReference type="ARBA" id="ARBA00022679"/>
    </source>
</evidence>
<dbReference type="PANTHER" id="PTHR47973">
    <property type="entry name" value="CYSTEINE-RICH RECEPTOR-LIKE PROTEIN KINASE 3"/>
    <property type="match status" value="1"/>
</dbReference>